<evidence type="ECO:0000313" key="2">
    <source>
        <dbReference type="EMBL" id="TFL02917.1"/>
    </source>
</evidence>
<feature type="domain" description="Fungal-type protein kinase" evidence="1">
    <location>
        <begin position="1"/>
        <end position="67"/>
    </location>
</feature>
<sequence length="213" mass="24473">MLRRPDTNGLRRGILIDFDLAADKKKSRKGNFIGTPGFRDHRILNTPSDAPHSFLNDITSTFLVLSYFAHILRRACTGEWAEWRFNLASQSSSDSSSLDKKVSFDKKVAAHQLEILSSPEKFNDFFPLTCTPYTACLRPLLQRLRTAIIDETETVTHEEVYDIMVEESRKLPGGERSGYVDEEAVDLRKRWHLERLGLNRQLLGYLRPLGYLQ</sequence>
<dbReference type="Pfam" id="PF17667">
    <property type="entry name" value="Pkinase_fungal"/>
    <property type="match status" value="1"/>
</dbReference>
<dbReference type="Proteomes" id="UP000305067">
    <property type="component" value="Unassembled WGS sequence"/>
</dbReference>
<accession>A0A5C3QMX7</accession>
<reference evidence="2 3" key="1">
    <citation type="journal article" date="2019" name="Nat. Ecol. Evol.">
        <title>Megaphylogeny resolves global patterns of mushroom evolution.</title>
        <authorList>
            <person name="Varga T."/>
            <person name="Krizsan K."/>
            <person name="Foldi C."/>
            <person name="Dima B."/>
            <person name="Sanchez-Garcia M."/>
            <person name="Sanchez-Ramirez S."/>
            <person name="Szollosi G.J."/>
            <person name="Szarkandi J.G."/>
            <person name="Papp V."/>
            <person name="Albert L."/>
            <person name="Andreopoulos W."/>
            <person name="Angelini C."/>
            <person name="Antonin V."/>
            <person name="Barry K.W."/>
            <person name="Bougher N.L."/>
            <person name="Buchanan P."/>
            <person name="Buyck B."/>
            <person name="Bense V."/>
            <person name="Catcheside P."/>
            <person name="Chovatia M."/>
            <person name="Cooper J."/>
            <person name="Damon W."/>
            <person name="Desjardin D."/>
            <person name="Finy P."/>
            <person name="Geml J."/>
            <person name="Haridas S."/>
            <person name="Hughes K."/>
            <person name="Justo A."/>
            <person name="Karasinski D."/>
            <person name="Kautmanova I."/>
            <person name="Kiss B."/>
            <person name="Kocsube S."/>
            <person name="Kotiranta H."/>
            <person name="LaButti K.M."/>
            <person name="Lechner B.E."/>
            <person name="Liimatainen K."/>
            <person name="Lipzen A."/>
            <person name="Lukacs Z."/>
            <person name="Mihaltcheva S."/>
            <person name="Morgado L.N."/>
            <person name="Niskanen T."/>
            <person name="Noordeloos M.E."/>
            <person name="Ohm R.A."/>
            <person name="Ortiz-Santana B."/>
            <person name="Ovrebo C."/>
            <person name="Racz N."/>
            <person name="Riley R."/>
            <person name="Savchenko A."/>
            <person name="Shiryaev A."/>
            <person name="Soop K."/>
            <person name="Spirin V."/>
            <person name="Szebenyi C."/>
            <person name="Tomsovsky M."/>
            <person name="Tulloss R.E."/>
            <person name="Uehling J."/>
            <person name="Grigoriev I.V."/>
            <person name="Vagvolgyi C."/>
            <person name="Papp T."/>
            <person name="Martin F.M."/>
            <person name="Miettinen O."/>
            <person name="Hibbett D.S."/>
            <person name="Nagy L.G."/>
        </authorList>
    </citation>
    <scope>NUCLEOTIDE SEQUENCE [LARGE SCALE GENOMIC DNA]</scope>
    <source>
        <strain evidence="2 3">CBS 309.79</strain>
    </source>
</reference>
<organism evidence="2 3">
    <name type="scientific">Pterulicium gracile</name>
    <dbReference type="NCBI Taxonomy" id="1884261"/>
    <lineage>
        <taxon>Eukaryota</taxon>
        <taxon>Fungi</taxon>
        <taxon>Dikarya</taxon>
        <taxon>Basidiomycota</taxon>
        <taxon>Agaricomycotina</taxon>
        <taxon>Agaricomycetes</taxon>
        <taxon>Agaricomycetidae</taxon>
        <taxon>Agaricales</taxon>
        <taxon>Pleurotineae</taxon>
        <taxon>Pterulaceae</taxon>
        <taxon>Pterulicium</taxon>
    </lineage>
</organism>
<proteinExistence type="predicted"/>
<gene>
    <name evidence="2" type="ORF">BDV98DRAFT_603270</name>
</gene>
<dbReference type="EMBL" id="ML178821">
    <property type="protein sequence ID" value="TFL02917.1"/>
    <property type="molecule type" value="Genomic_DNA"/>
</dbReference>
<protein>
    <recommendedName>
        <fullName evidence="1">Fungal-type protein kinase domain-containing protein</fullName>
    </recommendedName>
</protein>
<dbReference type="AlphaFoldDB" id="A0A5C3QMX7"/>
<keyword evidence="3" id="KW-1185">Reference proteome</keyword>
<dbReference type="InterPro" id="IPR040976">
    <property type="entry name" value="Pkinase_fungal"/>
</dbReference>
<name>A0A5C3QMX7_9AGAR</name>
<evidence type="ECO:0000259" key="1">
    <source>
        <dbReference type="Pfam" id="PF17667"/>
    </source>
</evidence>
<evidence type="ECO:0000313" key="3">
    <source>
        <dbReference type="Proteomes" id="UP000305067"/>
    </source>
</evidence>